<evidence type="ECO:0000313" key="2">
    <source>
        <dbReference type="EMBL" id="CAF0727640.1"/>
    </source>
</evidence>
<organism evidence="2 3">
    <name type="scientific">Rotaria sordida</name>
    <dbReference type="NCBI Taxonomy" id="392033"/>
    <lineage>
        <taxon>Eukaryota</taxon>
        <taxon>Metazoa</taxon>
        <taxon>Spiralia</taxon>
        <taxon>Gnathifera</taxon>
        <taxon>Rotifera</taxon>
        <taxon>Eurotatoria</taxon>
        <taxon>Bdelloidea</taxon>
        <taxon>Philodinida</taxon>
        <taxon>Philodinidae</taxon>
        <taxon>Rotaria</taxon>
    </lineage>
</organism>
<dbReference type="Proteomes" id="UP000663870">
    <property type="component" value="Unassembled WGS sequence"/>
</dbReference>
<comment type="caution">
    <text evidence="2">The sequence shown here is derived from an EMBL/GenBank/DDBJ whole genome shotgun (WGS) entry which is preliminary data.</text>
</comment>
<accession>A0A813MTQ7</accession>
<proteinExistence type="predicted"/>
<feature type="signal peptide" evidence="1">
    <location>
        <begin position="1"/>
        <end position="18"/>
    </location>
</feature>
<name>A0A813MTQ7_9BILA</name>
<protein>
    <submittedName>
        <fullName evidence="2">Uncharacterized protein</fullName>
    </submittedName>
</protein>
<evidence type="ECO:0000313" key="3">
    <source>
        <dbReference type="Proteomes" id="UP000663870"/>
    </source>
</evidence>
<keyword evidence="3" id="KW-1185">Reference proteome</keyword>
<feature type="chain" id="PRO_5032902869" evidence="1">
    <location>
        <begin position="19"/>
        <end position="188"/>
    </location>
</feature>
<evidence type="ECO:0000256" key="1">
    <source>
        <dbReference type="SAM" id="SignalP"/>
    </source>
</evidence>
<sequence length="188" mass="20806">MKVILIVLIIAQLHGAFSTSVSLEEPRGLIEFWGLVSPFVMPIAEKFDSTISALSNIHSTVTNAVSNAIYGVTSWIGDLIPPLRKRDLENDARVNLLTELKSFKLVFQQSVLETLQSFLNGNVATQLQQSISKLSTFLKTHLQTMKNMITNLIPTMQNTIATQAVTSVLNVIQVIEEAIRKIHALFSS</sequence>
<dbReference type="EMBL" id="CAJNOL010000003">
    <property type="protein sequence ID" value="CAF0727640.1"/>
    <property type="molecule type" value="Genomic_DNA"/>
</dbReference>
<gene>
    <name evidence="2" type="ORF">JXQ802_LOCUS252</name>
</gene>
<dbReference type="AlphaFoldDB" id="A0A813MTQ7"/>
<reference evidence="2" key="1">
    <citation type="submission" date="2021-02" db="EMBL/GenBank/DDBJ databases">
        <authorList>
            <person name="Nowell W R."/>
        </authorList>
    </citation>
    <scope>NUCLEOTIDE SEQUENCE</scope>
</reference>
<keyword evidence="1" id="KW-0732">Signal</keyword>